<name>A0AA40AL95_9PEZI</name>
<proteinExistence type="predicted"/>
<gene>
    <name evidence="1" type="ORF">B0T26DRAFT_740999</name>
</gene>
<dbReference type="GeneID" id="85327181"/>
<organism evidence="1 2">
    <name type="scientific">Lasiosphaeria miniovina</name>
    <dbReference type="NCBI Taxonomy" id="1954250"/>
    <lineage>
        <taxon>Eukaryota</taxon>
        <taxon>Fungi</taxon>
        <taxon>Dikarya</taxon>
        <taxon>Ascomycota</taxon>
        <taxon>Pezizomycotina</taxon>
        <taxon>Sordariomycetes</taxon>
        <taxon>Sordariomycetidae</taxon>
        <taxon>Sordariales</taxon>
        <taxon>Lasiosphaeriaceae</taxon>
        <taxon>Lasiosphaeria</taxon>
    </lineage>
</organism>
<evidence type="ECO:0000313" key="2">
    <source>
        <dbReference type="Proteomes" id="UP001172101"/>
    </source>
</evidence>
<reference evidence="1" key="1">
    <citation type="submission" date="2023-06" db="EMBL/GenBank/DDBJ databases">
        <title>Genome-scale phylogeny and comparative genomics of the fungal order Sordariales.</title>
        <authorList>
            <consortium name="Lawrence Berkeley National Laboratory"/>
            <person name="Hensen N."/>
            <person name="Bonometti L."/>
            <person name="Westerberg I."/>
            <person name="Brannstrom I.O."/>
            <person name="Guillou S."/>
            <person name="Cros-Aarteil S."/>
            <person name="Calhoun S."/>
            <person name="Haridas S."/>
            <person name="Kuo A."/>
            <person name="Mondo S."/>
            <person name="Pangilinan J."/>
            <person name="Riley R."/>
            <person name="LaButti K."/>
            <person name="Andreopoulos B."/>
            <person name="Lipzen A."/>
            <person name="Chen C."/>
            <person name="Yanf M."/>
            <person name="Daum C."/>
            <person name="Ng V."/>
            <person name="Clum A."/>
            <person name="Steindorff A."/>
            <person name="Ohm R."/>
            <person name="Martin F."/>
            <person name="Silar P."/>
            <person name="Natvig D."/>
            <person name="Lalanne C."/>
            <person name="Gautier V."/>
            <person name="Ament-velasquez S.L."/>
            <person name="Kruys A."/>
            <person name="Hutchinson M.I."/>
            <person name="Powell A.J."/>
            <person name="Barry K."/>
            <person name="Miller A.N."/>
            <person name="Grigoriev I.V."/>
            <person name="Debuchy R."/>
            <person name="Gladieux P."/>
            <person name="Thoren M.H."/>
            <person name="Johannesson H."/>
        </authorList>
    </citation>
    <scope>NUCLEOTIDE SEQUENCE</scope>
    <source>
        <strain evidence="1">SMH2392-1A</strain>
    </source>
</reference>
<dbReference type="RefSeq" id="XP_060296600.1">
    <property type="nucleotide sequence ID" value="XM_060443911.1"/>
</dbReference>
<accession>A0AA40AL95</accession>
<dbReference type="AlphaFoldDB" id="A0AA40AL95"/>
<dbReference type="EMBL" id="JAUIRO010000004">
    <property type="protein sequence ID" value="KAK0717807.1"/>
    <property type="molecule type" value="Genomic_DNA"/>
</dbReference>
<keyword evidence="2" id="KW-1185">Reference proteome</keyword>
<protein>
    <submittedName>
        <fullName evidence="1">Uncharacterized protein</fullName>
    </submittedName>
</protein>
<comment type="caution">
    <text evidence="1">The sequence shown here is derived from an EMBL/GenBank/DDBJ whole genome shotgun (WGS) entry which is preliminary data.</text>
</comment>
<sequence>MSQPTPLQQAQSECLKIIDGGPYTGMFMLKHILHTAGISYSQFLVDPKHSIRGATNAYMNMATIEQLAPTWSVDSGRCTSFAVKAINNLNAHKDAKGNPIFKFEIYDLYRHRVARCRNTGIVLDSSSSIPGGAFILPEGNWGVFPETNASWKFKNSESMFERQGKVNGQVKKSSTPISSAQAMFTCLCEVEASAYKTIPTLFRSVDRNHVAVFHGMIMWSPRDHALEMGATITDLRAGRRLVIQFPKYIKNKSGETVPDPKMMGTEENLHSCLEHLLIFVREHGGPYGEHQWTNTGLEAFNTELIQAAVDTWGYPKLVAYVVN</sequence>
<dbReference type="Proteomes" id="UP001172101">
    <property type="component" value="Unassembled WGS sequence"/>
</dbReference>
<evidence type="ECO:0000313" key="1">
    <source>
        <dbReference type="EMBL" id="KAK0717807.1"/>
    </source>
</evidence>